<dbReference type="InterPro" id="IPR019533">
    <property type="entry name" value="Peptidase_S26"/>
</dbReference>
<evidence type="ECO:0000313" key="5">
    <source>
        <dbReference type="Proteomes" id="UP000027473"/>
    </source>
</evidence>
<comment type="subcellular location">
    <subcellularLocation>
        <location evidence="2">Membrane</location>
        <topology evidence="2">Single-pass type II membrane protein</topology>
    </subcellularLocation>
</comment>
<dbReference type="GO" id="GO:0006465">
    <property type="term" value="P:signal peptide processing"/>
    <property type="evidence" value="ECO:0007669"/>
    <property type="project" value="InterPro"/>
</dbReference>
<dbReference type="InterPro" id="IPR000223">
    <property type="entry name" value="Pept_S26A_signal_pept_1"/>
</dbReference>
<evidence type="ECO:0000259" key="3">
    <source>
        <dbReference type="Pfam" id="PF10502"/>
    </source>
</evidence>
<comment type="caution">
    <text evidence="4">The sequence shown here is derived from an EMBL/GenBank/DDBJ whole genome shotgun (WGS) entry which is preliminary data.</text>
</comment>
<feature type="transmembrane region" description="Helical" evidence="2">
    <location>
        <begin position="21"/>
        <end position="39"/>
    </location>
</feature>
<dbReference type="InterPro" id="IPR036286">
    <property type="entry name" value="LexA/Signal_pep-like_sf"/>
</dbReference>
<keyword evidence="2" id="KW-0472">Membrane</keyword>
<dbReference type="NCBIfam" id="TIGR02227">
    <property type="entry name" value="sigpep_I_bact"/>
    <property type="match status" value="1"/>
</dbReference>
<protein>
    <recommendedName>
        <fullName evidence="2">Signal peptidase I</fullName>
        <ecNumber evidence="2">3.4.21.89</ecNumber>
    </recommendedName>
</protein>
<organism evidence="4 5">
    <name type="scientific">Fusobacterium necrophorum BL</name>
    <dbReference type="NCBI Taxonomy" id="1441732"/>
    <lineage>
        <taxon>Bacteria</taxon>
        <taxon>Fusobacteriati</taxon>
        <taxon>Fusobacteriota</taxon>
        <taxon>Fusobacteriia</taxon>
        <taxon>Fusobacteriales</taxon>
        <taxon>Fusobacteriaceae</taxon>
        <taxon>Fusobacterium</taxon>
    </lineage>
</organism>
<dbReference type="GO" id="GO:0016020">
    <property type="term" value="C:membrane"/>
    <property type="evidence" value="ECO:0007669"/>
    <property type="project" value="UniProtKB-SubCell"/>
</dbReference>
<dbReference type="SUPFAM" id="SSF51306">
    <property type="entry name" value="LexA/Signal peptidase"/>
    <property type="match status" value="1"/>
</dbReference>
<dbReference type="PANTHER" id="PTHR43390">
    <property type="entry name" value="SIGNAL PEPTIDASE I"/>
    <property type="match status" value="1"/>
</dbReference>
<dbReference type="RefSeq" id="WP_035900645.1">
    <property type="nucleotide sequence ID" value="NZ_JAAC01000112.1"/>
</dbReference>
<keyword evidence="2" id="KW-0812">Transmembrane</keyword>
<reference evidence="4 5" key="1">
    <citation type="submission" date="2014-01" db="EMBL/GenBank/DDBJ databases">
        <title>Comparative genomics of Fusobacterium necrophorum wild isolates.</title>
        <authorList>
            <person name="Kittichotirat W."/>
            <person name="Bumgarner R.E."/>
            <person name="Lawrence P."/>
        </authorList>
    </citation>
    <scope>NUCLEOTIDE SEQUENCE [LARGE SCALE GENOMIC DNA]</scope>
    <source>
        <strain evidence="4 5">BL</strain>
    </source>
</reference>
<dbReference type="AlphaFoldDB" id="A0AB73BVK7"/>
<name>A0AB73BVK7_9FUSO</name>
<keyword evidence="2" id="KW-1133">Transmembrane helix</keyword>
<comment type="similarity">
    <text evidence="1 2">Belongs to the peptidase S26 family.</text>
</comment>
<dbReference type="PANTHER" id="PTHR43390:SF1">
    <property type="entry name" value="CHLOROPLAST PROCESSING PEPTIDASE"/>
    <property type="match status" value="1"/>
</dbReference>
<dbReference type="GO" id="GO:0004252">
    <property type="term" value="F:serine-type endopeptidase activity"/>
    <property type="evidence" value="ECO:0007669"/>
    <property type="project" value="InterPro"/>
</dbReference>
<comment type="catalytic activity">
    <reaction evidence="2">
        <text>Cleavage of hydrophobic, N-terminal signal or leader sequences from secreted and periplasmic proteins.</text>
        <dbReference type="EC" id="3.4.21.89"/>
    </reaction>
</comment>
<dbReference type="GO" id="GO:0009003">
    <property type="term" value="F:signal peptidase activity"/>
    <property type="evidence" value="ECO:0007669"/>
    <property type="project" value="UniProtKB-EC"/>
</dbReference>
<keyword evidence="2" id="KW-0378">Hydrolase</keyword>
<dbReference type="Pfam" id="PF10502">
    <property type="entry name" value="Peptidase_S26"/>
    <property type="match status" value="1"/>
</dbReference>
<gene>
    <name evidence="4" type="ORF">FUSO3_07100</name>
</gene>
<proteinExistence type="inferred from homology"/>
<evidence type="ECO:0000313" key="4">
    <source>
        <dbReference type="EMBL" id="KDE62772.1"/>
    </source>
</evidence>
<accession>A0AB73BVK7</accession>
<sequence length="191" mass="22828">MFLDLLWKNKEITTKTLLKRIFFQLLICIIISFIATIYLRNKIYINNSPSVPVGFYLKKEQDIYFKDNIVFFKVPDNVRRFLKELNLIKEENKYILKKIGGVEGDHIVIKDKKLYINDVFIYEVIEHTFHKIPLNPIENLDYILKEDEYFLIGDLKESYDSRYFGVVKKEQIEGKGKLLLSTYKERKADEK</sequence>
<feature type="domain" description="Peptidase S26" evidence="3">
    <location>
        <begin position="21"/>
        <end position="178"/>
    </location>
</feature>
<dbReference type="Proteomes" id="UP000027473">
    <property type="component" value="Unassembled WGS sequence"/>
</dbReference>
<dbReference type="EC" id="3.4.21.89" evidence="2"/>
<evidence type="ECO:0000256" key="1">
    <source>
        <dbReference type="ARBA" id="ARBA00009370"/>
    </source>
</evidence>
<dbReference type="EMBL" id="JAAC01000112">
    <property type="protein sequence ID" value="KDE62772.1"/>
    <property type="molecule type" value="Genomic_DNA"/>
</dbReference>
<evidence type="ECO:0000256" key="2">
    <source>
        <dbReference type="RuleBase" id="RU362042"/>
    </source>
</evidence>
<keyword evidence="2" id="KW-0645">Protease</keyword>
<dbReference type="Gene3D" id="2.10.109.10">
    <property type="entry name" value="Umud Fragment, subunit A"/>
    <property type="match status" value="1"/>
</dbReference>